<dbReference type="AlphaFoldDB" id="A0A848M809"/>
<evidence type="ECO:0000313" key="2">
    <source>
        <dbReference type="EMBL" id="NMO96341.1"/>
    </source>
</evidence>
<accession>A0A848M809</accession>
<feature type="domain" description="Peptidase C39-like" evidence="1">
    <location>
        <begin position="208"/>
        <end position="356"/>
    </location>
</feature>
<gene>
    <name evidence="2" type="ORF">HII30_11225</name>
</gene>
<reference evidence="2 3" key="1">
    <citation type="submission" date="2020-04" db="EMBL/GenBank/DDBJ databases">
        <title>Paenibacillus algicola sp. nov., a novel marine bacterium producing alginate lyase.</title>
        <authorList>
            <person name="Huang H."/>
        </authorList>
    </citation>
    <scope>NUCLEOTIDE SEQUENCE [LARGE SCALE GENOMIC DNA]</scope>
    <source>
        <strain evidence="2 3">L7-75</strain>
    </source>
</reference>
<evidence type="ECO:0000313" key="3">
    <source>
        <dbReference type="Proteomes" id="UP000565468"/>
    </source>
</evidence>
<protein>
    <recommendedName>
        <fullName evidence="1">Peptidase C39-like domain-containing protein</fullName>
    </recommendedName>
</protein>
<name>A0A848M809_PAELE</name>
<comment type="caution">
    <text evidence="2">The sequence shown here is derived from an EMBL/GenBank/DDBJ whole genome shotgun (WGS) entry which is preliminary data.</text>
</comment>
<dbReference type="Pfam" id="PF13529">
    <property type="entry name" value="Peptidase_C39_2"/>
    <property type="match status" value="1"/>
</dbReference>
<dbReference type="Proteomes" id="UP000565468">
    <property type="component" value="Unassembled WGS sequence"/>
</dbReference>
<dbReference type="InterPro" id="IPR039564">
    <property type="entry name" value="Peptidase_C39-like"/>
</dbReference>
<keyword evidence="3" id="KW-1185">Reference proteome</keyword>
<proteinExistence type="predicted"/>
<evidence type="ECO:0000259" key="1">
    <source>
        <dbReference type="Pfam" id="PF13529"/>
    </source>
</evidence>
<organism evidence="2 3">
    <name type="scientific">Paenibacillus lemnae</name>
    <dbReference type="NCBI Taxonomy" id="1330551"/>
    <lineage>
        <taxon>Bacteria</taxon>
        <taxon>Bacillati</taxon>
        <taxon>Bacillota</taxon>
        <taxon>Bacilli</taxon>
        <taxon>Bacillales</taxon>
        <taxon>Paenibacillaceae</taxon>
        <taxon>Paenibacillus</taxon>
    </lineage>
</organism>
<dbReference type="EMBL" id="JABBPN010000009">
    <property type="protein sequence ID" value="NMO96341.1"/>
    <property type="molecule type" value="Genomic_DNA"/>
</dbReference>
<sequence length="383" mass="42796">MCFQVHTPIIIRYGGIRLEKNCEIYIFSSFNVTLVVPSAFAANSTAVSKDILKIADQKIEERLQLGHTEFEGVTVEKIIGMKDEYEELTKSLVVLQRESGVAGYFIIDNNSGLLIEFAMGDVYPGQGEDETNLYYLGPLFYANKVDSNTFEELSTDQTFEADSLQEIQVNRSNATDILDKASPSEAESLNSDIGINSIINYQYDFINGVPDYQQDDNTSMLNDCVPTAGASVIMYWRNKGYTNLSSSGLWRNIADRLGVIMDHNDLYGVFNNRIASGMNSYTSEKGYSNFTTTWASPTFSNMVSEVNAKTPGFLRLENYGYTPEGSDGGHLVTLVGYETYTDTSNWSNPQYAIVHDNWSSTGVNVYLLLGQYGSVTHLWKFKN</sequence>
<dbReference type="RefSeq" id="WP_169505125.1">
    <property type="nucleotide sequence ID" value="NZ_JABBPN010000009.1"/>
</dbReference>